<keyword evidence="3 10" id="KW-0813">Transport</keyword>
<protein>
    <recommendedName>
        <fullName evidence="10">Protein-export membrane protein SecG</fullName>
    </recommendedName>
</protein>
<feature type="transmembrane region" description="Helical" evidence="10">
    <location>
        <begin position="52"/>
        <end position="74"/>
    </location>
</feature>
<dbReference type="STRING" id="706587.Desti_0054"/>
<evidence type="ECO:0000256" key="3">
    <source>
        <dbReference type="ARBA" id="ARBA00022448"/>
    </source>
</evidence>
<keyword evidence="5 10" id="KW-0812">Transmembrane</keyword>
<dbReference type="Proteomes" id="UP000006055">
    <property type="component" value="Chromosome"/>
</dbReference>
<comment type="subcellular location">
    <subcellularLocation>
        <location evidence="1 10">Cell membrane</location>
        <topology evidence="1 10">Multi-pass membrane protein</topology>
    </subcellularLocation>
</comment>
<feature type="region of interest" description="Disordered" evidence="11">
    <location>
        <begin position="88"/>
        <end position="149"/>
    </location>
</feature>
<evidence type="ECO:0000256" key="5">
    <source>
        <dbReference type="ARBA" id="ARBA00022692"/>
    </source>
</evidence>
<evidence type="ECO:0000313" key="12">
    <source>
        <dbReference type="EMBL" id="AFM22804.1"/>
    </source>
</evidence>
<keyword evidence="13" id="KW-1185">Reference proteome</keyword>
<dbReference type="PRINTS" id="PR01651">
    <property type="entry name" value="SECGEXPORT"/>
</dbReference>
<dbReference type="GO" id="GO:0043952">
    <property type="term" value="P:protein transport by the Sec complex"/>
    <property type="evidence" value="ECO:0007669"/>
    <property type="project" value="TreeGrafter"/>
</dbReference>
<evidence type="ECO:0000256" key="6">
    <source>
        <dbReference type="ARBA" id="ARBA00022927"/>
    </source>
</evidence>
<dbReference type="RefSeq" id="WP_014807963.1">
    <property type="nucleotide sequence ID" value="NC_018025.1"/>
</dbReference>
<comment type="similarity">
    <text evidence="2 10">Belongs to the SecG family.</text>
</comment>
<evidence type="ECO:0000256" key="7">
    <source>
        <dbReference type="ARBA" id="ARBA00022989"/>
    </source>
</evidence>
<dbReference type="NCBIfam" id="TIGR00810">
    <property type="entry name" value="secG"/>
    <property type="match status" value="1"/>
</dbReference>
<organism evidence="12 13">
    <name type="scientific">Desulfomonile tiedjei (strain ATCC 49306 / DSM 6799 / DCB-1)</name>
    <dbReference type="NCBI Taxonomy" id="706587"/>
    <lineage>
        <taxon>Bacteria</taxon>
        <taxon>Pseudomonadati</taxon>
        <taxon>Thermodesulfobacteriota</taxon>
        <taxon>Desulfomonilia</taxon>
        <taxon>Desulfomonilales</taxon>
        <taxon>Desulfomonilaceae</taxon>
        <taxon>Desulfomonile</taxon>
    </lineage>
</organism>
<comment type="function">
    <text evidence="10">Involved in protein export. Participates in an early event of protein translocation.</text>
</comment>
<feature type="compositionally biased region" description="Low complexity" evidence="11">
    <location>
        <begin position="102"/>
        <end position="119"/>
    </location>
</feature>
<evidence type="ECO:0000256" key="2">
    <source>
        <dbReference type="ARBA" id="ARBA00008445"/>
    </source>
</evidence>
<evidence type="ECO:0000256" key="10">
    <source>
        <dbReference type="RuleBase" id="RU365087"/>
    </source>
</evidence>
<keyword evidence="4 10" id="KW-1003">Cell membrane</keyword>
<name>I4BZR3_DESTA</name>
<dbReference type="InterPro" id="IPR004692">
    <property type="entry name" value="SecG"/>
</dbReference>
<dbReference type="PANTHER" id="PTHR34182:SF1">
    <property type="entry name" value="PROTEIN-EXPORT MEMBRANE PROTEIN SECG"/>
    <property type="match status" value="1"/>
</dbReference>
<dbReference type="HOGENOM" id="CLU_094156_2_1_7"/>
<dbReference type="Pfam" id="PF03840">
    <property type="entry name" value="SecG"/>
    <property type="match status" value="1"/>
</dbReference>
<dbReference type="PATRIC" id="fig|706587.4.peg.57"/>
<evidence type="ECO:0000256" key="4">
    <source>
        <dbReference type="ARBA" id="ARBA00022475"/>
    </source>
</evidence>
<feature type="compositionally biased region" description="Low complexity" evidence="11">
    <location>
        <begin position="127"/>
        <end position="143"/>
    </location>
</feature>
<evidence type="ECO:0000256" key="1">
    <source>
        <dbReference type="ARBA" id="ARBA00004651"/>
    </source>
</evidence>
<evidence type="ECO:0000313" key="13">
    <source>
        <dbReference type="Proteomes" id="UP000006055"/>
    </source>
</evidence>
<dbReference type="EMBL" id="CP003360">
    <property type="protein sequence ID" value="AFM22804.1"/>
    <property type="molecule type" value="Genomic_DNA"/>
</dbReference>
<dbReference type="GO" id="GO:0009306">
    <property type="term" value="P:protein secretion"/>
    <property type="evidence" value="ECO:0007669"/>
    <property type="project" value="UniProtKB-UniRule"/>
</dbReference>
<comment type="caution">
    <text evidence="10">Lacks conserved residue(s) required for the propagation of feature annotation.</text>
</comment>
<sequence length="149" mass="14770">MLTMFILIVHVVVCIALIMIILLQSGKGADIGATFGGGSSQTVFGSSGAGTFLSKITIGAAVVFMVTSIFLTYFSGKATLIQERSIVSEESGAPSAVPPTGTPETPGSGAPPTQSEAPQSAPPAMPQAPSGGSPAPASPQPSGETPPAK</sequence>
<keyword evidence="6 10" id="KW-0653">Protein transport</keyword>
<dbReference type="eggNOG" id="COG1314">
    <property type="taxonomic scope" value="Bacteria"/>
</dbReference>
<dbReference type="GO" id="GO:0005886">
    <property type="term" value="C:plasma membrane"/>
    <property type="evidence" value="ECO:0007669"/>
    <property type="project" value="UniProtKB-SubCell"/>
</dbReference>
<evidence type="ECO:0000256" key="8">
    <source>
        <dbReference type="ARBA" id="ARBA00023010"/>
    </source>
</evidence>
<gene>
    <name evidence="12" type="ordered locus">Desti_0054</name>
</gene>
<keyword evidence="7 10" id="KW-1133">Transmembrane helix</keyword>
<evidence type="ECO:0000256" key="9">
    <source>
        <dbReference type="ARBA" id="ARBA00023136"/>
    </source>
</evidence>
<dbReference type="PANTHER" id="PTHR34182">
    <property type="entry name" value="PROTEIN-EXPORT MEMBRANE PROTEIN SECG"/>
    <property type="match status" value="1"/>
</dbReference>
<accession>I4BZR3</accession>
<proteinExistence type="inferred from homology"/>
<dbReference type="GO" id="GO:0015450">
    <property type="term" value="F:protein-transporting ATPase activity"/>
    <property type="evidence" value="ECO:0007669"/>
    <property type="project" value="UniProtKB-UniRule"/>
</dbReference>
<dbReference type="AlphaFoldDB" id="I4BZR3"/>
<keyword evidence="9 10" id="KW-0472">Membrane</keyword>
<evidence type="ECO:0000256" key="11">
    <source>
        <dbReference type="SAM" id="MobiDB-lite"/>
    </source>
</evidence>
<reference evidence="13" key="1">
    <citation type="submission" date="2012-06" db="EMBL/GenBank/DDBJ databases">
        <title>Complete sequence of chromosome of Desulfomonile tiedjei DSM 6799.</title>
        <authorList>
            <person name="Lucas S."/>
            <person name="Copeland A."/>
            <person name="Lapidus A."/>
            <person name="Glavina del Rio T."/>
            <person name="Dalin E."/>
            <person name="Tice H."/>
            <person name="Bruce D."/>
            <person name="Goodwin L."/>
            <person name="Pitluck S."/>
            <person name="Peters L."/>
            <person name="Ovchinnikova G."/>
            <person name="Zeytun A."/>
            <person name="Lu M."/>
            <person name="Kyrpides N."/>
            <person name="Mavromatis K."/>
            <person name="Ivanova N."/>
            <person name="Brettin T."/>
            <person name="Detter J.C."/>
            <person name="Han C."/>
            <person name="Larimer F."/>
            <person name="Land M."/>
            <person name="Hauser L."/>
            <person name="Markowitz V."/>
            <person name="Cheng J.-F."/>
            <person name="Hugenholtz P."/>
            <person name="Woyke T."/>
            <person name="Wu D."/>
            <person name="Spring S."/>
            <person name="Schroeder M."/>
            <person name="Brambilla E."/>
            <person name="Klenk H.-P."/>
            <person name="Eisen J.A."/>
        </authorList>
    </citation>
    <scope>NUCLEOTIDE SEQUENCE [LARGE SCALE GENOMIC DNA]</scope>
    <source>
        <strain evidence="13">ATCC 49306 / DSM 6799 / DCB-1</strain>
    </source>
</reference>
<dbReference type="KEGG" id="dti:Desti_0054"/>
<keyword evidence="8 10" id="KW-0811">Translocation</keyword>
<dbReference type="GO" id="GO:0065002">
    <property type="term" value="P:intracellular protein transmembrane transport"/>
    <property type="evidence" value="ECO:0007669"/>
    <property type="project" value="TreeGrafter"/>
</dbReference>